<reference evidence="1 2" key="1">
    <citation type="submission" date="2018-11" db="EMBL/GenBank/DDBJ databases">
        <title>Gordonia insulae sp. nov., isolated from an island soil.</title>
        <authorList>
            <person name="Kim Y.S."/>
            <person name="Kim S.B."/>
        </authorList>
    </citation>
    <scope>NUCLEOTIDE SEQUENCE [LARGE SCALE GENOMIC DNA]</scope>
    <source>
        <strain evidence="1 2">MMS17-SY073</strain>
    </source>
</reference>
<dbReference type="Proteomes" id="UP000271469">
    <property type="component" value="Chromosome"/>
</dbReference>
<gene>
    <name evidence="1" type="ORF">D7316_00774</name>
</gene>
<organism evidence="1 2">
    <name type="scientific">Gordonia insulae</name>
    <dbReference type="NCBI Taxonomy" id="2420509"/>
    <lineage>
        <taxon>Bacteria</taxon>
        <taxon>Bacillati</taxon>
        <taxon>Actinomycetota</taxon>
        <taxon>Actinomycetes</taxon>
        <taxon>Mycobacteriales</taxon>
        <taxon>Gordoniaceae</taxon>
        <taxon>Gordonia</taxon>
    </lineage>
</organism>
<evidence type="ECO:0000313" key="2">
    <source>
        <dbReference type="Proteomes" id="UP000271469"/>
    </source>
</evidence>
<evidence type="ECO:0000313" key="1">
    <source>
        <dbReference type="EMBL" id="AZG44194.1"/>
    </source>
</evidence>
<protein>
    <recommendedName>
        <fullName evidence="3">AB hydrolase-1 domain-containing protein</fullName>
    </recommendedName>
</protein>
<keyword evidence="2" id="KW-1185">Reference proteome</keyword>
<proteinExistence type="predicted"/>
<dbReference type="Gene3D" id="3.40.50.1820">
    <property type="entry name" value="alpha/beta hydrolase"/>
    <property type="match status" value="1"/>
</dbReference>
<dbReference type="KEGG" id="gom:D7316_00774"/>
<name>A0A3G8JGT6_9ACTN</name>
<dbReference type="InterPro" id="IPR029058">
    <property type="entry name" value="AB_hydrolase_fold"/>
</dbReference>
<dbReference type="AlphaFoldDB" id="A0A3G8JGT6"/>
<dbReference type="SUPFAM" id="SSF53474">
    <property type="entry name" value="alpha/beta-Hydrolases"/>
    <property type="match status" value="1"/>
</dbReference>
<evidence type="ECO:0008006" key="3">
    <source>
        <dbReference type="Google" id="ProtNLM"/>
    </source>
</evidence>
<accession>A0A3G8JGT6</accession>
<dbReference type="OrthoDB" id="4371333at2"/>
<dbReference type="EMBL" id="CP033972">
    <property type="protein sequence ID" value="AZG44194.1"/>
    <property type="molecule type" value="Genomic_DNA"/>
</dbReference>
<sequence>MPDIPRSDPRAPTTLVAMPGTGSDADYVQRAFGPAAEALGLTLVALEPASDLVAGHRRRLDELSARADPIIVGGVSIGAAIALEWALHHPCAGVWAALPAWTGDPATAPAAWSATATARALSTDGLEQTIAAMATTSPAWLAAELDRSWRALYPALLGQLTEAAALRSPELDEIATLRVPLAVTAAVDDPVHPHHVGRDWAAAAPRSGLTEVTLDDWGADPSVLGFGCARAWLGIS</sequence>